<evidence type="ECO:0000256" key="1">
    <source>
        <dbReference type="ARBA" id="ARBA00008234"/>
    </source>
</evidence>
<dbReference type="Pfam" id="PF00149">
    <property type="entry name" value="Metallophos"/>
    <property type="match status" value="1"/>
</dbReference>
<feature type="disulfide bond" evidence="8">
    <location>
        <begin position="85"/>
        <end position="154"/>
    </location>
</feature>
<dbReference type="GO" id="GO:0005615">
    <property type="term" value="C:extracellular space"/>
    <property type="evidence" value="ECO:0007669"/>
    <property type="project" value="TreeGrafter"/>
</dbReference>
<keyword evidence="4" id="KW-0325">Glycoprotein</keyword>
<gene>
    <name evidence="11" type="primary">Smpdl3b-001</name>
</gene>
<evidence type="ECO:0000313" key="11">
    <source>
        <dbReference type="EMBL" id="CAB3266407.1"/>
    </source>
</evidence>
<dbReference type="Gene3D" id="3.60.21.10">
    <property type="match status" value="1"/>
</dbReference>
<dbReference type="GO" id="GO:0046872">
    <property type="term" value="F:metal ion binding"/>
    <property type="evidence" value="ECO:0007669"/>
    <property type="project" value="UniProtKB-KW"/>
</dbReference>
<accession>A0A6F9DSH7</accession>
<evidence type="ECO:0000259" key="10">
    <source>
        <dbReference type="PROSITE" id="PS50015"/>
    </source>
</evidence>
<feature type="chain" id="PRO_5026341384" description="Sphingomyelin phosphodiesterase" evidence="9">
    <location>
        <begin position="21"/>
        <end position="643"/>
    </location>
</feature>
<name>A0A6F9DSH7_9ASCI</name>
<evidence type="ECO:0000256" key="5">
    <source>
        <dbReference type="ARBA" id="ARBA00047268"/>
    </source>
</evidence>
<dbReference type="PANTHER" id="PTHR10340:SF34">
    <property type="entry name" value="SPHINGOMYELIN PHOSPHODIESTERASE"/>
    <property type="match status" value="1"/>
</dbReference>
<sequence>MHLLCTFVVSVCCIARFAFSFPVESFEKDLENLRNSNEQNLPEVDDLREVTRHIRFKVEKNFQDEVQVGKNERSKKVLQLKCATCILLVNYELSRVKILGGDFASVDDMVHWVADKCKLLKLETARVCKGALENFGGEVSRVLSQVNLTAEEVCGITMPDACPNYKVTTDNHKTAWNVSLPPKSHLIPISPRKFTIEGPTLKVLHLTDVHVDSLYKVGSTANCNEPLCCHGDDVTGDDIIEPIDPEQPVRDVHVSKQPAGQWGDYRYCDLPWWTFTDMMKNIQTRKIDYVIWTGDIPAHDVWSQSKRQQTELLFKLTSTLVEYLPFVPIYPAVGNHDSFPSNNFPPSKVRTSGKYSVTWFYKALAKAWAPWLGPEALKTVEIGGFYTTLVRPGHRIVSLNTNFCYNENWWIWLNQDDPSGMLQWFVQVLTEAEKNNEKVHVIGHVPPGKSPDCREEWSKNYFRIVERFRDIISGQFFGHTHFDEVLVYYGPSQRLMSVAYIGPSATPYAWLNPAYRIYDVSGFGSGWSVTNHRTYVMNLATANTRNTTVWYVEYDACQAFGVDKLSPAAWDKLLREWVKYNEDQSAVKIPESLKNYVKFYVRNDEISIPKLGGELSCSTLEDCVKEIVCKIPKNKTFDVCRKV</sequence>
<comment type="cofactor">
    <cofactor evidence="7">
        <name>Zn(2+)</name>
        <dbReference type="ChEBI" id="CHEBI:29105"/>
    </cofactor>
    <text evidence="7">Binds 2 Zn(2+) ions per subunit.</text>
</comment>
<feature type="binding site" evidence="7">
    <location>
        <position position="295"/>
    </location>
    <ligand>
        <name>Zn(2+)</name>
        <dbReference type="ChEBI" id="CHEBI:29105"/>
        <label>2</label>
    </ligand>
</feature>
<dbReference type="GO" id="GO:0006685">
    <property type="term" value="P:sphingomyelin catabolic process"/>
    <property type="evidence" value="ECO:0007669"/>
    <property type="project" value="UniProtKB-UniRule"/>
</dbReference>
<dbReference type="PROSITE" id="PS50015">
    <property type="entry name" value="SAP_B"/>
    <property type="match status" value="1"/>
</dbReference>
<feature type="binding site" evidence="7">
    <location>
        <position position="295"/>
    </location>
    <ligand>
        <name>Zn(2+)</name>
        <dbReference type="ChEBI" id="CHEBI:29105"/>
        <label>1</label>
    </ligand>
</feature>
<keyword evidence="3 8" id="KW-1015">Disulfide bond</keyword>
<dbReference type="EMBL" id="LR790545">
    <property type="protein sequence ID" value="CAB3266407.1"/>
    <property type="molecule type" value="mRNA"/>
</dbReference>
<dbReference type="InterPro" id="IPR004843">
    <property type="entry name" value="Calcineurin-like_PHP"/>
</dbReference>
<keyword evidence="6" id="KW-0326">Glycosidase</keyword>
<evidence type="ECO:0000256" key="8">
    <source>
        <dbReference type="PIRSR" id="PIRSR000948-2"/>
    </source>
</evidence>
<evidence type="ECO:0000256" key="4">
    <source>
        <dbReference type="ARBA" id="ARBA00023180"/>
    </source>
</evidence>
<keyword evidence="9" id="KW-0732">Signal</keyword>
<feature type="disulfide bond" evidence="8">
    <location>
        <begin position="617"/>
        <end position="623"/>
    </location>
</feature>
<feature type="disulfide bond" evidence="8">
    <location>
        <begin position="223"/>
        <end position="228"/>
    </location>
</feature>
<evidence type="ECO:0000256" key="6">
    <source>
        <dbReference type="PIRNR" id="PIRNR000948"/>
    </source>
</evidence>
<dbReference type="SUPFAM" id="SSF56300">
    <property type="entry name" value="Metallo-dependent phosphatases"/>
    <property type="match status" value="1"/>
</dbReference>
<feature type="disulfide bond" evidence="8">
    <location>
        <begin position="117"/>
        <end position="128"/>
    </location>
</feature>
<feature type="binding site" evidence="7">
    <location>
        <position position="444"/>
    </location>
    <ligand>
        <name>Zn(2+)</name>
        <dbReference type="ChEBI" id="CHEBI:29105"/>
        <label>2</label>
    </ligand>
</feature>
<keyword evidence="7" id="KW-0862">Zinc</keyword>
<keyword evidence="2 6" id="KW-0378">Hydrolase</keyword>
<dbReference type="InterPro" id="IPR041805">
    <property type="entry name" value="ASMase/PPN1_MPP"/>
</dbReference>
<dbReference type="CDD" id="cd00842">
    <property type="entry name" value="MPP_ASMase"/>
    <property type="match status" value="1"/>
</dbReference>
<dbReference type="InterPro" id="IPR008139">
    <property type="entry name" value="SaposinB_dom"/>
</dbReference>
<keyword evidence="7" id="KW-0479">Metal-binding</keyword>
<feature type="domain" description="Saposin B-type" evidence="10">
    <location>
        <begin position="78"/>
        <end position="166"/>
    </location>
</feature>
<protein>
    <recommendedName>
        <fullName evidence="6">Sphingomyelin phosphodiesterase</fullName>
    </recommendedName>
</protein>
<evidence type="ECO:0000256" key="7">
    <source>
        <dbReference type="PIRSR" id="PIRSR000948-1"/>
    </source>
</evidence>
<dbReference type="GO" id="GO:0046513">
    <property type="term" value="P:ceramide biosynthetic process"/>
    <property type="evidence" value="ECO:0007669"/>
    <property type="project" value="TreeGrafter"/>
</dbReference>
<feature type="signal peptide" evidence="9">
    <location>
        <begin position="1"/>
        <end position="20"/>
    </location>
</feature>
<dbReference type="PANTHER" id="PTHR10340">
    <property type="entry name" value="SPHINGOMYELIN PHOSPHODIESTERASE"/>
    <property type="match status" value="1"/>
</dbReference>
<feature type="disulfide bond" evidence="8">
    <location>
        <begin position="229"/>
        <end position="268"/>
    </location>
</feature>
<evidence type="ECO:0000256" key="9">
    <source>
        <dbReference type="SAM" id="SignalP"/>
    </source>
</evidence>
<dbReference type="PIRSF" id="PIRSF000948">
    <property type="entry name" value="Sphingomy_PDE"/>
    <property type="match status" value="1"/>
</dbReference>
<feature type="binding site" evidence="7">
    <location>
        <position position="210"/>
    </location>
    <ligand>
        <name>Zn(2+)</name>
        <dbReference type="ChEBI" id="CHEBI:29105"/>
        <label>1</label>
    </ligand>
</feature>
<dbReference type="GO" id="GO:0005764">
    <property type="term" value="C:lysosome"/>
    <property type="evidence" value="ECO:0007669"/>
    <property type="project" value="TreeGrafter"/>
</dbReference>
<evidence type="ECO:0000256" key="2">
    <source>
        <dbReference type="ARBA" id="ARBA00022801"/>
    </source>
</evidence>
<dbReference type="GO" id="GO:0016020">
    <property type="term" value="C:membrane"/>
    <property type="evidence" value="ECO:0007669"/>
    <property type="project" value="GOC"/>
</dbReference>
<comment type="catalytic activity">
    <reaction evidence="5">
        <text>a sphingomyelin + H2O = phosphocholine + an N-acylsphing-4-enine + H(+)</text>
        <dbReference type="Rhea" id="RHEA:19253"/>
        <dbReference type="ChEBI" id="CHEBI:15377"/>
        <dbReference type="ChEBI" id="CHEBI:15378"/>
        <dbReference type="ChEBI" id="CHEBI:17636"/>
        <dbReference type="ChEBI" id="CHEBI:52639"/>
        <dbReference type="ChEBI" id="CHEBI:295975"/>
        <dbReference type="EC" id="3.1.4.12"/>
    </reaction>
    <physiologicalReaction direction="left-to-right" evidence="5">
        <dbReference type="Rhea" id="RHEA:19254"/>
    </physiologicalReaction>
</comment>
<feature type="disulfide bond" evidence="8">
    <location>
        <begin position="82"/>
        <end position="162"/>
    </location>
</feature>
<dbReference type="AlphaFoldDB" id="A0A6F9DSH7"/>
<comment type="similarity">
    <text evidence="1 6">Belongs to the acid sphingomyelinase family.</text>
</comment>
<feature type="binding site" evidence="7">
    <location>
        <position position="335"/>
    </location>
    <ligand>
        <name>Zn(2+)</name>
        <dbReference type="ChEBI" id="CHEBI:29105"/>
        <label>2</label>
    </ligand>
</feature>
<dbReference type="GO" id="GO:0016798">
    <property type="term" value="F:hydrolase activity, acting on glycosyl bonds"/>
    <property type="evidence" value="ECO:0007669"/>
    <property type="project" value="UniProtKB-KW"/>
</dbReference>
<feature type="binding site" evidence="7">
    <location>
        <position position="208"/>
    </location>
    <ligand>
        <name>Zn(2+)</name>
        <dbReference type="ChEBI" id="CHEBI:29105"/>
        <label>1</label>
    </ligand>
</feature>
<dbReference type="InterPro" id="IPR029052">
    <property type="entry name" value="Metallo-depent_PP-like"/>
</dbReference>
<proteinExistence type="evidence at transcript level"/>
<dbReference type="InterPro" id="IPR011160">
    <property type="entry name" value="Sphingomy_PDE"/>
</dbReference>
<organism evidence="11">
    <name type="scientific">Phallusia mammillata</name>
    <dbReference type="NCBI Taxonomy" id="59560"/>
    <lineage>
        <taxon>Eukaryota</taxon>
        <taxon>Metazoa</taxon>
        <taxon>Chordata</taxon>
        <taxon>Tunicata</taxon>
        <taxon>Ascidiacea</taxon>
        <taxon>Phlebobranchia</taxon>
        <taxon>Ascidiidae</taxon>
        <taxon>Phallusia</taxon>
    </lineage>
</organism>
<dbReference type="GO" id="GO:0061750">
    <property type="term" value="F:acid sphingomyelin phosphodiesterase activity"/>
    <property type="evidence" value="ECO:0007669"/>
    <property type="project" value="TreeGrafter"/>
</dbReference>
<feature type="binding site" evidence="7">
    <location>
        <position position="479"/>
    </location>
    <ligand>
        <name>Zn(2+)</name>
        <dbReference type="ChEBI" id="CHEBI:29105"/>
        <label>2</label>
    </ligand>
</feature>
<feature type="disulfide bond" evidence="8">
    <location>
        <begin position="404"/>
        <end position="453"/>
    </location>
</feature>
<reference evidence="11" key="1">
    <citation type="submission" date="2020-04" db="EMBL/GenBank/DDBJ databases">
        <authorList>
            <person name="Neveu A P."/>
        </authorList>
    </citation>
    <scope>NUCLEOTIDE SEQUENCE</scope>
    <source>
        <tissue evidence="11">Whole embryo</tissue>
    </source>
</reference>
<comment type="function">
    <text evidence="6">Converts sphingomyelin to ceramide.</text>
</comment>
<evidence type="ECO:0000256" key="3">
    <source>
        <dbReference type="ARBA" id="ARBA00023157"/>
    </source>
</evidence>
<feature type="binding site" evidence="7">
    <location>
        <position position="481"/>
    </location>
    <ligand>
        <name>Zn(2+)</name>
        <dbReference type="ChEBI" id="CHEBI:29105"/>
        <label>1</label>
    </ligand>
</feature>